<accession>A0A4S3TQJ5</accession>
<dbReference type="EMBL" id="RBZW01000004">
    <property type="protein sequence ID" value="THE66556.1"/>
    <property type="molecule type" value="Genomic_DNA"/>
</dbReference>
<protein>
    <submittedName>
        <fullName evidence="2">Uncharacterized protein</fullName>
    </submittedName>
</protein>
<feature type="transmembrane region" description="Helical" evidence="1">
    <location>
        <begin position="56"/>
        <end position="74"/>
    </location>
</feature>
<feature type="transmembrane region" description="Helical" evidence="1">
    <location>
        <begin position="112"/>
        <end position="135"/>
    </location>
</feature>
<keyword evidence="1" id="KW-1133">Transmembrane helix</keyword>
<dbReference type="RefSeq" id="WP_141462925.1">
    <property type="nucleotide sequence ID" value="NZ_RBZW01000004.1"/>
</dbReference>
<dbReference type="Proteomes" id="UP000318864">
    <property type="component" value="Unassembled WGS sequence"/>
</dbReference>
<dbReference type="InterPro" id="IPR045713">
    <property type="entry name" value="DUF6069"/>
</dbReference>
<sequence length="141" mass="14729">MEPPVERTPTKRPLRALLRRGGIAVGGSLLVNWGIVAAVRATALVGPLEYFQFGPVTLWTTVGVIGAVVVYRIVDALSGRPDRTFTVVAGAVLVLSFGPNVGLFLFDPAATAGGVVGLMSMHVTTAIICVAALTADTRERT</sequence>
<keyword evidence="1" id="KW-0472">Membrane</keyword>
<keyword evidence="3" id="KW-1185">Reference proteome</keyword>
<dbReference type="AlphaFoldDB" id="A0A4S3TQJ5"/>
<evidence type="ECO:0000313" key="2">
    <source>
        <dbReference type="EMBL" id="THE66556.1"/>
    </source>
</evidence>
<dbReference type="OrthoDB" id="177867at2157"/>
<evidence type="ECO:0000256" key="1">
    <source>
        <dbReference type="SAM" id="Phobius"/>
    </source>
</evidence>
<name>A0A4S3TQJ5_9EURY</name>
<comment type="caution">
    <text evidence="2">The sequence shown here is derived from an EMBL/GenBank/DDBJ whole genome shotgun (WGS) entry which is preliminary data.</text>
</comment>
<organism evidence="2 3">
    <name type="scientific">Salinadaptatus halalkaliphilus</name>
    <dbReference type="NCBI Taxonomy" id="2419781"/>
    <lineage>
        <taxon>Archaea</taxon>
        <taxon>Methanobacteriati</taxon>
        <taxon>Methanobacteriota</taxon>
        <taxon>Stenosarchaea group</taxon>
        <taxon>Halobacteria</taxon>
        <taxon>Halobacteriales</taxon>
        <taxon>Natrialbaceae</taxon>
        <taxon>Salinadaptatus</taxon>
    </lineage>
</organism>
<gene>
    <name evidence="2" type="ORF">D8Y22_01800</name>
</gene>
<proteinExistence type="predicted"/>
<keyword evidence="1" id="KW-0812">Transmembrane</keyword>
<evidence type="ECO:0000313" key="3">
    <source>
        <dbReference type="Proteomes" id="UP000318864"/>
    </source>
</evidence>
<feature type="transmembrane region" description="Helical" evidence="1">
    <location>
        <begin position="86"/>
        <end position="106"/>
    </location>
</feature>
<dbReference type="Pfam" id="PF19545">
    <property type="entry name" value="DUF6069"/>
    <property type="match status" value="1"/>
</dbReference>
<feature type="transmembrane region" description="Helical" evidence="1">
    <location>
        <begin position="21"/>
        <end position="44"/>
    </location>
</feature>
<reference evidence="2 3" key="1">
    <citation type="submission" date="2018-10" db="EMBL/GenBank/DDBJ databases">
        <title>Natronolimnobius sp. XQ-INN 246 isolated from Inner Mongolia Autonomous Region of China.</title>
        <authorList>
            <person name="Xue Q."/>
        </authorList>
    </citation>
    <scope>NUCLEOTIDE SEQUENCE [LARGE SCALE GENOMIC DNA]</scope>
    <source>
        <strain evidence="2 3">XQ-INN 246</strain>
    </source>
</reference>